<evidence type="ECO:0000313" key="2">
    <source>
        <dbReference type="EMBL" id="CAI9093531.1"/>
    </source>
</evidence>
<gene>
    <name evidence="2" type="ORF">OLC1_LOCUS4916</name>
</gene>
<reference evidence="2" key="1">
    <citation type="submission" date="2023-03" db="EMBL/GenBank/DDBJ databases">
        <authorList>
            <person name="Julca I."/>
        </authorList>
    </citation>
    <scope>NUCLEOTIDE SEQUENCE</scope>
</reference>
<feature type="transmembrane region" description="Helical" evidence="1">
    <location>
        <begin position="15"/>
        <end position="34"/>
    </location>
</feature>
<keyword evidence="1" id="KW-0472">Membrane</keyword>
<evidence type="ECO:0000313" key="3">
    <source>
        <dbReference type="Proteomes" id="UP001161247"/>
    </source>
</evidence>
<dbReference type="AlphaFoldDB" id="A0AAV1CDX1"/>
<evidence type="ECO:0000256" key="1">
    <source>
        <dbReference type="SAM" id="Phobius"/>
    </source>
</evidence>
<accession>A0AAV1CDX1</accession>
<dbReference type="Proteomes" id="UP001161247">
    <property type="component" value="Chromosome 2"/>
</dbReference>
<organism evidence="2 3">
    <name type="scientific">Oldenlandia corymbosa var. corymbosa</name>
    <dbReference type="NCBI Taxonomy" id="529605"/>
    <lineage>
        <taxon>Eukaryota</taxon>
        <taxon>Viridiplantae</taxon>
        <taxon>Streptophyta</taxon>
        <taxon>Embryophyta</taxon>
        <taxon>Tracheophyta</taxon>
        <taxon>Spermatophyta</taxon>
        <taxon>Magnoliopsida</taxon>
        <taxon>eudicotyledons</taxon>
        <taxon>Gunneridae</taxon>
        <taxon>Pentapetalae</taxon>
        <taxon>asterids</taxon>
        <taxon>lamiids</taxon>
        <taxon>Gentianales</taxon>
        <taxon>Rubiaceae</taxon>
        <taxon>Rubioideae</taxon>
        <taxon>Spermacoceae</taxon>
        <taxon>Hedyotis-Oldenlandia complex</taxon>
        <taxon>Oldenlandia</taxon>
    </lineage>
</organism>
<keyword evidence="3" id="KW-1185">Reference proteome</keyword>
<proteinExistence type="predicted"/>
<protein>
    <submittedName>
        <fullName evidence="2">OLC1v1029043C1</fullName>
    </submittedName>
</protein>
<keyword evidence="1" id="KW-0812">Transmembrane</keyword>
<sequence>MNRECLLIPFKDGRVLWLILLVFVSFLTVQHFDVSSYGFGIFRFFSAAKTSSLQISSPNYASGLSNFSTKLEKTCSYTVNCSESDQHGGTKNGLKTERGGDFEPVNEVANISTSDNIQNFTKSASGFEETGKINISSTLTNVDSGNETLSPPLGSNLTAEENRRNVVSGQNQSHFCSSSGDFSQWTTNGSVVSVRDLYDMLLRRTSCIRNSTVDFLSGQSL</sequence>
<name>A0AAV1CDX1_OLDCO</name>
<keyword evidence="1" id="KW-1133">Transmembrane helix</keyword>
<dbReference type="EMBL" id="OX459119">
    <property type="protein sequence ID" value="CAI9093531.1"/>
    <property type="molecule type" value="Genomic_DNA"/>
</dbReference>